<feature type="domain" description="Calx-beta" evidence="21">
    <location>
        <begin position="1242"/>
        <end position="1355"/>
    </location>
</feature>
<evidence type="ECO:0000256" key="1">
    <source>
        <dbReference type="ARBA" id="ARBA00004289"/>
    </source>
</evidence>
<dbReference type="GO" id="GO:0048513">
    <property type="term" value="P:animal organ development"/>
    <property type="evidence" value="ECO:0007669"/>
    <property type="project" value="UniProtKB-ARBA"/>
</dbReference>
<evidence type="ECO:0000256" key="11">
    <source>
        <dbReference type="ARBA" id="ARBA00022989"/>
    </source>
</evidence>
<dbReference type="Antibodypedia" id="6556">
    <property type="antibodies" value="117 antibodies from 23 providers"/>
</dbReference>
<keyword evidence="8" id="KW-0677">Repeat</keyword>
<dbReference type="UCSC" id="uc007rhp.1">
    <property type="organism name" value="mouse"/>
</dbReference>
<feature type="domain" description="Calx-beta" evidence="21">
    <location>
        <begin position="1498"/>
        <end position="1600"/>
    </location>
</feature>
<dbReference type="AGR" id="MGI:1274784"/>
<accession>G5E8P3</accession>
<evidence type="ECO:0000256" key="14">
    <source>
        <dbReference type="ARBA" id="ARBA00023157"/>
    </source>
</evidence>
<comment type="subcellular location">
    <subcellularLocation>
        <location evidence="3">Cell membrane</location>
        <topology evidence="3">Multi-pass membrane protein</topology>
    </subcellularLocation>
    <subcellularLocation>
        <location evidence="1">Cell projection</location>
        <location evidence="1">Stereocilium membrane</location>
    </subcellularLocation>
    <subcellularLocation>
        <location evidence="2">Photoreceptor inner segment</location>
    </subcellularLocation>
</comment>
<evidence type="ECO:0000256" key="3">
    <source>
        <dbReference type="ARBA" id="ARBA00004651"/>
    </source>
</evidence>
<organism evidence="23 25">
    <name type="scientific">Mus musculus</name>
    <name type="common">Mouse</name>
    <dbReference type="NCBI Taxonomy" id="10090"/>
    <lineage>
        <taxon>Eukaryota</taxon>
        <taxon>Metazoa</taxon>
        <taxon>Chordata</taxon>
        <taxon>Craniata</taxon>
        <taxon>Vertebrata</taxon>
        <taxon>Euteleostomi</taxon>
        <taxon>Mammalia</taxon>
        <taxon>Eutheria</taxon>
        <taxon>Euarchontoglires</taxon>
        <taxon>Glires</taxon>
        <taxon>Rodentia</taxon>
        <taxon>Myomorpha</taxon>
        <taxon>Muroidea</taxon>
        <taxon>Muridae</taxon>
        <taxon>Murinae</taxon>
        <taxon>Mus</taxon>
        <taxon>Mus</taxon>
    </lineage>
</organism>
<dbReference type="InterPro" id="IPR026919">
    <property type="entry name" value="ADGRV1"/>
</dbReference>
<feature type="domain" description="Calx-beta" evidence="21">
    <location>
        <begin position="1126"/>
        <end position="1228"/>
    </location>
</feature>
<keyword evidence="15" id="KW-0675">Receptor</keyword>
<dbReference type="FunFam" id="2.60.40.2030:FF:000041">
    <property type="entry name" value="Adhesion G-protein coupled receptor V1"/>
    <property type="match status" value="1"/>
</dbReference>
<dbReference type="FunFam" id="2.60.40.2030:FF:000012">
    <property type="entry name" value="Adhesion G-protein coupled receptor V1"/>
    <property type="match status" value="1"/>
</dbReference>
<dbReference type="GO" id="GO:0016787">
    <property type="term" value="F:hydrolase activity"/>
    <property type="evidence" value="ECO:0007669"/>
    <property type="project" value="UniProtKB-KW"/>
</dbReference>
<keyword evidence="9" id="KW-0378">Hydrolase</keyword>
<feature type="domain" description="Calx-beta" evidence="21">
    <location>
        <begin position="986"/>
        <end position="1085"/>
    </location>
</feature>
<evidence type="ECO:0000256" key="8">
    <source>
        <dbReference type="ARBA" id="ARBA00022737"/>
    </source>
</evidence>
<dbReference type="SMART" id="SM00237">
    <property type="entry name" value="Calx_beta"/>
    <property type="match status" value="11"/>
</dbReference>
<keyword evidence="12" id="KW-0297">G-protein coupled receptor</keyword>
<dbReference type="GeneTree" id="ENSGT00940000154880"/>
<gene>
    <name evidence="23 24" type="primary">Adgrv1</name>
</gene>
<dbReference type="FunFam" id="2.60.40.2030:FF:000009">
    <property type="entry name" value="adhesion G-protein coupled receptor V1"/>
    <property type="match status" value="2"/>
</dbReference>
<dbReference type="ExpressionAtlas" id="G5E8P3">
    <property type="expression patterns" value="baseline and differential"/>
</dbReference>
<dbReference type="FunFam" id="2.60.40.2030:FF:000013">
    <property type="entry name" value="Adhesion G-protein coupled receptor V1"/>
    <property type="match status" value="1"/>
</dbReference>
<feature type="domain" description="Calx-beta" evidence="21">
    <location>
        <begin position="1967"/>
        <end position="2066"/>
    </location>
</feature>
<evidence type="ECO:0000256" key="9">
    <source>
        <dbReference type="ARBA" id="ARBA00022801"/>
    </source>
</evidence>
<dbReference type="InterPro" id="IPR013320">
    <property type="entry name" value="ConA-like_dom_sf"/>
</dbReference>
<keyword evidence="10" id="KW-0106">Calcium</keyword>
<evidence type="ECO:0000256" key="20">
    <source>
        <dbReference type="ARBA" id="ARBA00083929"/>
    </source>
</evidence>
<reference evidence="23" key="3">
    <citation type="submission" date="2025-08" db="UniProtKB">
        <authorList>
            <consortium name="Ensembl"/>
        </authorList>
    </citation>
    <scope>IDENTIFICATION</scope>
    <source>
        <strain evidence="23">C57BL/6J</strain>
    </source>
</reference>
<feature type="domain" description="Calx-beta" evidence="21">
    <location>
        <begin position="1383"/>
        <end position="1482"/>
    </location>
</feature>
<evidence type="ECO:0000256" key="10">
    <source>
        <dbReference type="ARBA" id="ARBA00022837"/>
    </source>
</evidence>
<dbReference type="HOGENOM" id="CLU_000282_0_0_1"/>
<dbReference type="Pfam" id="PF13385">
    <property type="entry name" value="Laminin_G_3"/>
    <property type="match status" value="1"/>
</dbReference>
<dbReference type="MGI" id="MGI:1274784">
    <property type="gene designation" value="Adgrv1"/>
</dbReference>
<evidence type="ECO:0000313" key="24">
    <source>
        <dbReference type="MGI" id="MGI:1274784"/>
    </source>
</evidence>
<keyword evidence="16" id="KW-0807">Transducer</keyword>
<evidence type="ECO:0000256" key="4">
    <source>
        <dbReference type="ARBA" id="ARBA00007343"/>
    </source>
</evidence>
<dbReference type="Bgee" id="ENSMUSG00000069170">
    <property type="expression patterns" value="Expressed in floor plate of midbrain and 128 other cell types or tissues"/>
</dbReference>
<feature type="domain" description="LamG-like jellyroll fold" evidence="22">
    <location>
        <begin position="629"/>
        <end position="769"/>
    </location>
</feature>
<keyword evidence="11" id="KW-1133">Transmembrane helix</keyword>
<reference evidence="23 25" key="1">
    <citation type="journal article" date="2009" name="PLoS Biol.">
        <title>Lineage-specific biology revealed by a finished genome assembly of the mouse.</title>
        <authorList>
            <consortium name="Mouse Genome Sequencing Consortium"/>
            <person name="Church D.M."/>
            <person name="Goodstadt L."/>
            <person name="Hillier L.W."/>
            <person name="Zody M.C."/>
            <person name="Goldstein S."/>
            <person name="She X."/>
            <person name="Bult C.J."/>
            <person name="Agarwala R."/>
            <person name="Cherry J.L."/>
            <person name="DiCuccio M."/>
            <person name="Hlavina W."/>
            <person name="Kapustin Y."/>
            <person name="Meric P."/>
            <person name="Maglott D."/>
            <person name="Birtle Z."/>
            <person name="Marques A.C."/>
            <person name="Graves T."/>
            <person name="Zhou S."/>
            <person name="Teague B."/>
            <person name="Potamousis K."/>
            <person name="Churas C."/>
            <person name="Place M."/>
            <person name="Herschleb J."/>
            <person name="Runnheim R."/>
            <person name="Forrest D."/>
            <person name="Amos-Landgraf J."/>
            <person name="Schwartz D.C."/>
            <person name="Cheng Z."/>
            <person name="Lindblad-Toh K."/>
            <person name="Eichler E.E."/>
            <person name="Ponting C.P."/>
        </authorList>
    </citation>
    <scope>NUCLEOTIDE SEQUENCE [LARGE SCALE GENOMIC DNA]</scope>
    <source>
        <strain evidence="23 25">C57BL/6J</strain>
    </source>
</reference>
<dbReference type="Ensembl" id="ENSMUST00000109565.9">
    <property type="protein sequence ID" value="ENSMUSP00000105193.3"/>
    <property type="gene ID" value="ENSMUSG00000069170.15"/>
</dbReference>
<evidence type="ECO:0000256" key="13">
    <source>
        <dbReference type="ARBA" id="ARBA00023136"/>
    </source>
</evidence>
<dbReference type="InterPro" id="IPR006558">
    <property type="entry name" value="LamG-like"/>
</dbReference>
<protein>
    <recommendedName>
        <fullName evidence="18">Adhesion G-protein coupled receptor V1</fullName>
    </recommendedName>
    <alternativeName>
        <fullName evidence="20">G-protein coupled receptor 98</fullName>
    </alternativeName>
    <alternativeName>
        <fullName evidence="19">Very large G-protein coupled receptor 1</fullName>
    </alternativeName>
</protein>
<sequence>MCLPSLRPSHCSFCVDRVETERFVVYFGVSVDSDVLKSGYTSRDLIILENDDPGGIFEFSYDSRGPYVIKEGDAVELRITRSRGSLVKQFLRFHVEPRESNEFYGNMGVLEFTPGEREVVITLLTRLDGTPELDEHFWVILSSHGERESKLGCATLVNITILKNDYPHGIIEFVSDGLSASIKESKGEDIYHAVYGVIRTRGNFGAVNVSWMVSPDFTQDVFPVQGTVCFGDQEFFKNITVYSLVDEIPEEMEEFTIILLNATGGAQTGIRTTASLRILRNDDPVYFAEPCVLRVQEGETANFTVLRNGSVDGACTVQYATVDGKASGEEGDFAPVEKGETLVFEVGSREQSISVHVKDDGIPETDEPFYIVLFNSTGDTVVYEYGVATVIIEANDDPNGVFSLEPIDKAVEEGKTNAFWILRHRGHFGNVSVAWQLFQNASLQPGQEFYETSGTVNFTDGEETKPVILRAFPDRIPEFNEFYILRLVNISGPGGQLAETNFQVTVMIPFNDDPFGIFILDPECLEREVAEDVLSEDDMSYITSFTILRQQGVFGDVRVGWEVLSREFTAGLPPMIDFILLGSFPSTVPLQPHMRRHHSGTDVLYFSGLEGAFGTVDPKYQPFRNNTIANFTFSAWVMPNANTNGFLIAKDDSHGSIYYGVKIQTNETHVTLSLHYKTFGSNVTYIAKSTVMKYLEEGVWLHVLIILDDGIIEFYLDGKAMPRGIKSLKGEAITDGPGILRIGAGMDGGARFTGWMQDVRTYERKLTPEEIYELHAVPARTDLHPISGYLEFRQGESNKSFIVAARDDSEEEGEELFLLKLVSVDGGAQISKENTTARLRIQKSDNANGLFGFTGACIPEMTEEGSTVSCVVERTRGALGYVHVFYTISQIESEGINYLVDDFANASGTITFLPWQRSEVLNLYVLDEDMPELNEYFRVTLVSAVPGDGKLGSTPISGASIDPEKETTGITVKASDHPYGLMQFSTGLPPQPEDSMSLPASSVPHITVQEEDGEIRLLVIRAQGLLGRVTVGFRTVSLTAFSPEDYQSTAGTLEFQSGERYKYIFVNITDNSIPELEKSFKVELLNLDGGVSDLFRVDGSGSGEADTDFFLPPVLPHASLGVASQILVTIAASDHAHGVFEFSPESLFVSGTEPEDGYSTVVLNVTRTRGALSAVTLQWKVDSDLDGDLAITSGNITFETGQRIASITVEILSDEEPELDKALTVSILNVSSGSLGVLTNATLTILASDDPYGVFIFPNKTRPLSVEEATQNVTLSIIRLKGLMGEVAVSYATIDDMEKPPYFPPNLARATQGGDYISASGLALFRANQTEATITISILDDAEPERSESVFIELFNSSLVDKVQNRPIPHSPRLGPKVETVAHLVIVANDDAFGTVQLSATSVHVAENHVGPIINVTRTGGTFADVSVKFKAVPITAAAGEDYSIASSDVVLLEGETTKAVPIYIINDIYPELEETFLVQLLNETTGGATLGPLREAVITIEASDDPYGLFGFQNTKFIVEEPEFNSVRVNVPIIRNSGTLGNVTVQWVAIINGQFATGDLRVVSGNVTFAPGETIQTLLLEVLADDVPEIEEVVQVQLAAASGGGTIGLDRVANIVIPANDNPYGSVAFVQSVFRVQEPLERSSYANITVRRSGGHFGRLLLCYGTSDIDVVARAVEEGEDVLSYYESPTQGVPDPLWRTWVNVSAVEETQYTCATLCLKERACSAFSVVSGAEGPRCFWMTSWVSGTVNSSDFQTYKKNMTRVASLFSGQAVAGSDYEPVTRQWAVILEGDEFANLTVSVLPDDAPEMDESFLISLLEVHLMNISDSFKNQPTIGHPNTSAVVIGLNGDAFGVFIIYSVSPNTSEDGLCVEVQEQPQTSVELVIYRTGGSLGQVMVEWRVVGGTATEGLDFMGAGDILTFAEGETKKMAILTILDDSEPEDNESILVRLVATEGGSRILPSSDTVTVNILANDNVAGIVSFQTASRSVIGHEGEMLQFHVVRTPPGRGNVTVNWKVVGQNLEVNFANFTGQLFFSEGTLNKTIFVHLLDDNIPEEKEVYQVVLYDVKTQGVSPAGVALLDAQGYAAVLTVEASDEPHGVLNFALSSRFVVLQEANVTIQLFVNREFGSLGAINVTYATVPGIVSLKNNTEGNLAEPESDFIPVVGSLVLEEGETTAAISITVLEDDIPELKEYFLVNLTHVDLIMAPLTSSPPRLGMGLSFMNLLTNCESQRTSLF</sequence>
<comment type="similarity">
    <text evidence="4">Belongs to the G-protein coupled receptor 2 family. Adhesion G-protein coupled receptor (ADGR) subfamily.</text>
</comment>
<feature type="domain" description="Calx-beta" evidence="21">
    <location>
        <begin position="274"/>
        <end position="374"/>
    </location>
</feature>
<feature type="domain" description="Calx-beta" evidence="21">
    <location>
        <begin position="44"/>
        <end position="142"/>
    </location>
</feature>
<dbReference type="GO" id="GO:0001917">
    <property type="term" value="C:photoreceptor inner segment"/>
    <property type="evidence" value="ECO:0007669"/>
    <property type="project" value="UniProtKB-SubCell"/>
</dbReference>
<evidence type="ECO:0000256" key="7">
    <source>
        <dbReference type="ARBA" id="ARBA00022729"/>
    </source>
</evidence>
<keyword evidence="13" id="KW-0472">Membrane</keyword>
<evidence type="ECO:0000256" key="2">
    <source>
        <dbReference type="ARBA" id="ARBA00004437"/>
    </source>
</evidence>
<keyword evidence="25" id="KW-1185">Reference proteome</keyword>
<dbReference type="InterPro" id="IPR038081">
    <property type="entry name" value="CalX-like_sf"/>
</dbReference>
<dbReference type="FunFam" id="2.60.40.2030:FF:000033">
    <property type="entry name" value="Adhesion G protein-coupled receptor V1"/>
    <property type="match status" value="1"/>
</dbReference>
<keyword evidence="14" id="KW-1015">Disulfide bond</keyword>
<evidence type="ECO:0000256" key="18">
    <source>
        <dbReference type="ARBA" id="ARBA00070037"/>
    </source>
</evidence>
<evidence type="ECO:0000256" key="15">
    <source>
        <dbReference type="ARBA" id="ARBA00023170"/>
    </source>
</evidence>
<dbReference type="FunFam" id="2.60.40.2030:FF:000047">
    <property type="entry name" value="Adhesion G-protein coupled receptor V1"/>
    <property type="match status" value="1"/>
</dbReference>
<dbReference type="GO" id="GO:0060171">
    <property type="term" value="C:stereocilium membrane"/>
    <property type="evidence" value="ECO:0007669"/>
    <property type="project" value="UniProtKB-SubCell"/>
</dbReference>
<feature type="domain" description="Calx-beta" evidence="21">
    <location>
        <begin position="1856"/>
        <end position="1952"/>
    </location>
</feature>
<dbReference type="Proteomes" id="UP000000589">
    <property type="component" value="Chromosome 13"/>
</dbReference>
<feature type="domain" description="Calx-beta" evidence="21">
    <location>
        <begin position="157"/>
        <end position="260"/>
    </location>
</feature>
<dbReference type="FunFam" id="2.60.40.2030:FF:000007">
    <property type="entry name" value="Adhesion G-protein coupled receptor V1"/>
    <property type="match status" value="4"/>
</dbReference>
<dbReference type="Pfam" id="PF03160">
    <property type="entry name" value="Calx-beta"/>
    <property type="match status" value="15"/>
</dbReference>
<dbReference type="GO" id="GO:0004930">
    <property type="term" value="F:G protein-coupled receptor activity"/>
    <property type="evidence" value="ECO:0007669"/>
    <property type="project" value="UniProtKB-KW"/>
</dbReference>
<keyword evidence="17" id="KW-0966">Cell projection</keyword>
<dbReference type="FunFam" id="2.60.40.2030:FF:000031">
    <property type="entry name" value="Adhesion G protein-coupled receptor V1"/>
    <property type="match status" value="1"/>
</dbReference>
<name>G5E8P3_MOUSE</name>
<dbReference type="InterPro" id="IPR003644">
    <property type="entry name" value="Calx_beta"/>
</dbReference>
<evidence type="ECO:0000256" key="19">
    <source>
        <dbReference type="ARBA" id="ARBA00078072"/>
    </source>
</evidence>
<reference evidence="23 25" key="2">
    <citation type="journal article" date="2011" name="PLoS Biol.">
        <title>Modernizing reference genome assemblies.</title>
        <authorList>
            <person name="Church D.M."/>
            <person name="Schneider V.A."/>
            <person name="Graves T."/>
            <person name="Auger K."/>
            <person name="Cunningham F."/>
            <person name="Bouk N."/>
            <person name="Chen H.C."/>
            <person name="Agarwala R."/>
            <person name="McLaren W.M."/>
            <person name="Ritchie G.R."/>
            <person name="Albracht D."/>
            <person name="Kremitzki M."/>
            <person name="Rock S."/>
            <person name="Kotkiewicz H."/>
            <person name="Kremitzki C."/>
            <person name="Wollam A."/>
            <person name="Trani L."/>
            <person name="Fulton L."/>
            <person name="Fulton R."/>
            <person name="Matthews L."/>
            <person name="Whitehead S."/>
            <person name="Chow W."/>
            <person name="Torrance J."/>
            <person name="Dunn M."/>
            <person name="Harden G."/>
            <person name="Threadgold G."/>
            <person name="Wood J."/>
            <person name="Collins J."/>
            <person name="Heath P."/>
            <person name="Griffiths G."/>
            <person name="Pelan S."/>
            <person name="Grafham D."/>
            <person name="Eichler E.E."/>
            <person name="Weinstock G."/>
            <person name="Mardis E.R."/>
            <person name="Wilson R.K."/>
            <person name="Howe K."/>
            <person name="Flicek P."/>
            <person name="Hubbard T."/>
        </authorList>
    </citation>
    <scope>NUCLEOTIDE SEQUENCE [LARGE SCALE GENOMIC DNA]</scope>
    <source>
        <strain evidence="23 25">C57BL/6J</strain>
    </source>
</reference>
<dbReference type="VEuPathDB" id="HostDB:ENSMUSG00000069170"/>
<dbReference type="SMART" id="SM00560">
    <property type="entry name" value="LamGL"/>
    <property type="match status" value="1"/>
</dbReference>
<evidence type="ECO:0000259" key="22">
    <source>
        <dbReference type="SMART" id="SM00560"/>
    </source>
</evidence>
<evidence type="ECO:0000256" key="12">
    <source>
        <dbReference type="ARBA" id="ARBA00023040"/>
    </source>
</evidence>
<evidence type="ECO:0000256" key="16">
    <source>
        <dbReference type="ARBA" id="ARBA00023224"/>
    </source>
</evidence>
<reference evidence="23" key="4">
    <citation type="submission" date="2025-09" db="UniProtKB">
        <authorList>
            <consortium name="Ensembl"/>
        </authorList>
    </citation>
    <scope>IDENTIFICATION</scope>
    <source>
        <strain evidence="23">C57BL/6J</strain>
    </source>
</reference>
<feature type="domain" description="Calx-beta" evidence="21">
    <location>
        <begin position="2090"/>
        <end position="2201"/>
    </location>
</feature>
<evidence type="ECO:0000256" key="17">
    <source>
        <dbReference type="ARBA" id="ARBA00023273"/>
    </source>
</evidence>
<dbReference type="Gene3D" id="2.60.40.2030">
    <property type="match status" value="15"/>
</dbReference>
<dbReference type="FunFam" id="2.60.40.2030:FF:000020">
    <property type="entry name" value="Adhesion G protein-coupled receptor V1"/>
    <property type="match status" value="1"/>
</dbReference>
<proteinExistence type="inferred from homology"/>
<evidence type="ECO:0000256" key="5">
    <source>
        <dbReference type="ARBA" id="ARBA00022475"/>
    </source>
</evidence>
<evidence type="ECO:0000256" key="6">
    <source>
        <dbReference type="ARBA" id="ARBA00022692"/>
    </source>
</evidence>
<dbReference type="FunFam" id="2.60.120.200:FF:000106">
    <property type="entry name" value="Adhesion G-protein coupled receptor V1"/>
    <property type="match status" value="1"/>
</dbReference>
<dbReference type="Gene3D" id="2.60.120.200">
    <property type="match status" value="1"/>
</dbReference>
<dbReference type="GO" id="GO:0050953">
    <property type="term" value="P:sensory perception of light stimulus"/>
    <property type="evidence" value="ECO:0007669"/>
    <property type="project" value="UniProtKB-ARBA"/>
</dbReference>
<dbReference type="SUPFAM" id="SSF141072">
    <property type="entry name" value="CalX-like"/>
    <property type="match status" value="15"/>
</dbReference>
<keyword evidence="7" id="KW-0732">Signal</keyword>
<dbReference type="SMR" id="G5E8P3"/>
<dbReference type="SUPFAM" id="SSF49899">
    <property type="entry name" value="Concanavalin A-like lectins/glucanases"/>
    <property type="match status" value="1"/>
</dbReference>
<dbReference type="PANTHER" id="PTHR46682">
    <property type="entry name" value="ADHESION G-PROTEIN COUPLED RECEPTOR V1"/>
    <property type="match status" value="1"/>
</dbReference>
<keyword evidence="5" id="KW-1003">Cell membrane</keyword>
<evidence type="ECO:0000259" key="21">
    <source>
        <dbReference type="SMART" id="SM00237"/>
    </source>
</evidence>
<evidence type="ECO:0000313" key="25">
    <source>
        <dbReference type="Proteomes" id="UP000000589"/>
    </source>
</evidence>
<evidence type="ECO:0000313" key="23">
    <source>
        <dbReference type="Ensembl" id="ENSMUSP00000105193.3"/>
    </source>
</evidence>
<dbReference type="PANTHER" id="PTHR46682:SF1">
    <property type="entry name" value="ADHESION G-PROTEIN COUPLED RECEPTOR V1"/>
    <property type="match status" value="1"/>
</dbReference>
<keyword evidence="6" id="KW-0812">Transmembrane</keyword>
<dbReference type="ProteomicsDB" id="344749"/>